<dbReference type="STRING" id="5539.A0A3E2HJS4"/>
<feature type="compositionally biased region" description="Basic and acidic residues" evidence="2">
    <location>
        <begin position="310"/>
        <end position="339"/>
    </location>
</feature>
<feature type="non-terminal residue" evidence="3">
    <location>
        <position position="735"/>
    </location>
</feature>
<dbReference type="OMA" id="PYLEMFT"/>
<feature type="region of interest" description="Disordered" evidence="2">
    <location>
        <begin position="621"/>
        <end position="641"/>
    </location>
</feature>
<feature type="compositionally biased region" description="Pro residues" evidence="2">
    <location>
        <begin position="246"/>
        <end position="258"/>
    </location>
</feature>
<feature type="compositionally biased region" description="Polar residues" evidence="2">
    <location>
        <begin position="98"/>
        <end position="113"/>
    </location>
</feature>
<reference evidence="3 4" key="1">
    <citation type="submission" date="2018-05" db="EMBL/GenBank/DDBJ databases">
        <title>Draft genome sequence of Scytalidium lignicola DSM 105466, a ubiquitous saprotrophic fungus.</title>
        <authorList>
            <person name="Buettner E."/>
            <person name="Gebauer A.M."/>
            <person name="Hofrichter M."/>
            <person name="Liers C."/>
            <person name="Kellner H."/>
        </authorList>
    </citation>
    <scope>NUCLEOTIDE SEQUENCE [LARGE SCALE GENOMIC DNA]</scope>
    <source>
        <strain evidence="3 4">DSM 105466</strain>
    </source>
</reference>
<name>A0A3E2HJS4_SCYLI</name>
<feature type="compositionally biased region" description="Basic residues" evidence="2">
    <location>
        <begin position="143"/>
        <end position="156"/>
    </location>
</feature>
<feature type="coiled-coil region" evidence="1">
    <location>
        <begin position="345"/>
        <end position="379"/>
    </location>
</feature>
<evidence type="ECO:0000313" key="4">
    <source>
        <dbReference type="Proteomes" id="UP000258309"/>
    </source>
</evidence>
<dbReference type="Proteomes" id="UP000258309">
    <property type="component" value="Unassembled WGS sequence"/>
</dbReference>
<dbReference type="OrthoDB" id="4160836at2759"/>
<feature type="compositionally biased region" description="Polar residues" evidence="2">
    <location>
        <begin position="230"/>
        <end position="245"/>
    </location>
</feature>
<sequence>MAESPSKRRKTSPTTSVPGDAPTTPTHIPVLRQDGARTFSARPSFASPTRASLARHNPQLLNKPVSPGKSVERSGDVGSSAQVPPPGLFGDDGRERQLTTSSGSTTEASNNVDTGLAEGSQAPARRRSRSRSVASVGGGLSSKPRRPSRSPVKRTPKLNTMDGAGDAADGVNDNESPFKENINPFKRTGLRRSPVTSQARAVEPTDVRTEGQLFVSPAAAPPSTAPTADDQPSISQPDTSTTMNRPQPPTEPELPPTPTQRGIPDPVVTTTPTGIHHTPSKRARKTKERVEPFKASPLKPAPVPIPAPALKERSHTTVHQKENGGPPKHSEPRRSARFVIPEDPHAAKRKIRNDLRRELEQLRKDVALATKETERLRRQHESGKVELTAPPNPEELLALLLRTTKPELPPEPEPKSTSAFKSIRSFLPFSMRPKKPPVDATLVSSTAPGSHRPVPVDDPLPHLTLFSPLRFSSNIVLLPPTPASDSGDPSSNNEAIILQKHLITARSPSGLFSARLSMIVNPKSLSIASIDIEKLDSTAEHELGPFIRQKAGDEGVLGRDIGVICWAMTRWFETALLRARFWCAVESEFGTPEARRLSYERYQQNNRRKRKRSVAVMVEGDDAAGTEEDETNNDGNNPNKKLKWTRRQLLPHLGRTAMDIESEEVELRLEWKIGFDWTGEVESSVSAATRLPRSWQEIDERHSLTKVPETFDRLVRERGPLVAVRTIVRLLMPAG</sequence>
<organism evidence="3 4">
    <name type="scientific">Scytalidium lignicola</name>
    <name type="common">Hyphomycete</name>
    <dbReference type="NCBI Taxonomy" id="5539"/>
    <lineage>
        <taxon>Eukaryota</taxon>
        <taxon>Fungi</taxon>
        <taxon>Dikarya</taxon>
        <taxon>Ascomycota</taxon>
        <taxon>Pezizomycotina</taxon>
        <taxon>Leotiomycetes</taxon>
        <taxon>Leotiomycetes incertae sedis</taxon>
        <taxon>Scytalidium</taxon>
    </lineage>
</organism>
<keyword evidence="1" id="KW-0175">Coiled coil</keyword>
<dbReference type="EMBL" id="NCSJ02000032">
    <property type="protein sequence ID" value="RFU33656.1"/>
    <property type="molecule type" value="Genomic_DNA"/>
</dbReference>
<feature type="non-terminal residue" evidence="3">
    <location>
        <position position="1"/>
    </location>
</feature>
<protein>
    <submittedName>
        <fullName evidence="3">Uncharacterized protein</fullName>
    </submittedName>
</protein>
<evidence type="ECO:0000256" key="1">
    <source>
        <dbReference type="SAM" id="Coils"/>
    </source>
</evidence>
<feature type="region of interest" description="Disordered" evidence="2">
    <location>
        <begin position="1"/>
        <end position="339"/>
    </location>
</feature>
<dbReference type="AlphaFoldDB" id="A0A3E2HJS4"/>
<feature type="compositionally biased region" description="Basic residues" evidence="2">
    <location>
        <begin position="278"/>
        <end position="287"/>
    </location>
</feature>
<evidence type="ECO:0000313" key="3">
    <source>
        <dbReference type="EMBL" id="RFU33656.1"/>
    </source>
</evidence>
<feature type="compositionally biased region" description="Acidic residues" evidence="2">
    <location>
        <begin position="621"/>
        <end position="632"/>
    </location>
</feature>
<comment type="caution">
    <text evidence="3">The sequence shown here is derived from an EMBL/GenBank/DDBJ whole genome shotgun (WGS) entry which is preliminary data.</text>
</comment>
<accession>A0A3E2HJS4</accession>
<gene>
    <name evidence="3" type="ORF">B7463_g2700</name>
</gene>
<evidence type="ECO:0000256" key="2">
    <source>
        <dbReference type="SAM" id="MobiDB-lite"/>
    </source>
</evidence>
<keyword evidence="4" id="KW-1185">Reference proteome</keyword>
<proteinExistence type="predicted"/>